<evidence type="ECO:0000313" key="1">
    <source>
        <dbReference type="EMBL" id="PIW31513.1"/>
    </source>
</evidence>
<dbReference type="Proteomes" id="UP000230025">
    <property type="component" value="Unassembled WGS sequence"/>
</dbReference>
<gene>
    <name evidence="1" type="ORF">COW28_07120</name>
</gene>
<dbReference type="EMBL" id="PFFY01000336">
    <property type="protein sequence ID" value="PIW31513.1"/>
    <property type="molecule type" value="Genomic_DNA"/>
</dbReference>
<dbReference type="AlphaFoldDB" id="A0A2M7GVZ6"/>
<accession>A0A2M7GVZ6</accession>
<protein>
    <submittedName>
        <fullName evidence="1">Uncharacterized protein</fullName>
    </submittedName>
</protein>
<organism evidence="1 2">
    <name type="scientific">bacterium (Candidatus Ratteibacteria) CG15_BIG_FIL_POST_REV_8_21_14_020_41_12</name>
    <dbReference type="NCBI Taxonomy" id="2014291"/>
    <lineage>
        <taxon>Bacteria</taxon>
        <taxon>Candidatus Ratteibacteria</taxon>
    </lineage>
</organism>
<proteinExistence type="predicted"/>
<name>A0A2M7GVZ6_9BACT</name>
<sequence length="80" mass="8464">RFKMAQKNLSSNEWKLPIQDSGGKPMGLLQIGEGTSSSFTCLVLDVGGASYYYWPSTAGVLRYGTTQPTTATQNSAGAAV</sequence>
<feature type="non-terminal residue" evidence="1">
    <location>
        <position position="1"/>
    </location>
</feature>
<comment type="caution">
    <text evidence="1">The sequence shown here is derived from an EMBL/GenBank/DDBJ whole genome shotgun (WGS) entry which is preliminary data.</text>
</comment>
<reference evidence="2" key="1">
    <citation type="submission" date="2017-09" db="EMBL/GenBank/DDBJ databases">
        <title>Depth-based differentiation of microbial function through sediment-hosted aquifers and enrichment of novel symbionts in the deep terrestrial subsurface.</title>
        <authorList>
            <person name="Probst A.J."/>
            <person name="Ladd B."/>
            <person name="Jarett J.K."/>
            <person name="Geller-Mcgrath D.E."/>
            <person name="Sieber C.M.K."/>
            <person name="Emerson J.B."/>
            <person name="Anantharaman K."/>
            <person name="Thomas B.C."/>
            <person name="Malmstrom R."/>
            <person name="Stieglmeier M."/>
            <person name="Klingl A."/>
            <person name="Woyke T."/>
            <person name="Ryan C.M."/>
            <person name="Banfield J.F."/>
        </authorList>
    </citation>
    <scope>NUCLEOTIDE SEQUENCE [LARGE SCALE GENOMIC DNA]</scope>
</reference>
<evidence type="ECO:0000313" key="2">
    <source>
        <dbReference type="Proteomes" id="UP000230025"/>
    </source>
</evidence>